<dbReference type="Proteomes" id="UP001529235">
    <property type="component" value="Unassembled WGS sequence"/>
</dbReference>
<dbReference type="GO" id="GO:0016798">
    <property type="term" value="F:hydrolase activity, acting on glycosyl bonds"/>
    <property type="evidence" value="ECO:0007669"/>
    <property type="project" value="UniProtKB-KW"/>
</dbReference>
<dbReference type="InterPro" id="IPR000602">
    <property type="entry name" value="Glyco_hydro_38_N"/>
</dbReference>
<dbReference type="InterPro" id="IPR037094">
    <property type="entry name" value="Glyco_hydro_38_cen_sf"/>
</dbReference>
<dbReference type="RefSeq" id="WP_285273410.1">
    <property type="nucleotide sequence ID" value="NZ_JASNVW010000002.1"/>
</dbReference>
<evidence type="ECO:0000313" key="6">
    <source>
        <dbReference type="EMBL" id="MDK6028423.1"/>
    </source>
</evidence>
<organism evidence="6 7">
    <name type="scientific">Ignisphaera cupida</name>
    <dbReference type="NCBI Taxonomy" id="3050454"/>
    <lineage>
        <taxon>Archaea</taxon>
        <taxon>Thermoproteota</taxon>
        <taxon>Thermoprotei</taxon>
        <taxon>Desulfurococcales</taxon>
        <taxon>Desulfurococcaceae</taxon>
        <taxon>Ignisphaera</taxon>
    </lineage>
</organism>
<dbReference type="Pfam" id="PF09261">
    <property type="entry name" value="Alpha-mann_mid"/>
    <property type="match status" value="1"/>
</dbReference>
<dbReference type="AlphaFoldDB" id="A0ABD4Z659"/>
<proteinExistence type="inferred from homology"/>
<dbReference type="Pfam" id="PF17677">
    <property type="entry name" value="Glyco_hydro38C2"/>
    <property type="match status" value="1"/>
</dbReference>
<dbReference type="InterPro" id="IPR028995">
    <property type="entry name" value="Glyco_hydro_57/38_cen_sf"/>
</dbReference>
<dbReference type="InterPro" id="IPR041147">
    <property type="entry name" value="GH38_C"/>
</dbReference>
<evidence type="ECO:0000256" key="2">
    <source>
        <dbReference type="ARBA" id="ARBA00022723"/>
    </source>
</evidence>
<dbReference type="InterPro" id="IPR011330">
    <property type="entry name" value="Glyco_hydro/deAcase_b/a-brl"/>
</dbReference>
<dbReference type="Pfam" id="PF01074">
    <property type="entry name" value="Glyco_hydro_38N"/>
    <property type="match status" value="1"/>
</dbReference>
<dbReference type="SUPFAM" id="SSF88713">
    <property type="entry name" value="Glycoside hydrolase/deacetylase"/>
    <property type="match status" value="1"/>
</dbReference>
<keyword evidence="2" id="KW-0479">Metal-binding</keyword>
<dbReference type="GO" id="GO:0046872">
    <property type="term" value="F:metal ion binding"/>
    <property type="evidence" value="ECO:0007669"/>
    <property type="project" value="UniProtKB-KW"/>
</dbReference>
<dbReference type="EMBL" id="JASNVW010000002">
    <property type="protein sequence ID" value="MDK6028423.1"/>
    <property type="molecule type" value="Genomic_DNA"/>
</dbReference>
<gene>
    <name evidence="6" type="ORF">QPL79_03475</name>
</gene>
<evidence type="ECO:0000256" key="1">
    <source>
        <dbReference type="ARBA" id="ARBA00009792"/>
    </source>
</evidence>
<comment type="caution">
    <text evidence="6">The sequence shown here is derived from an EMBL/GenBank/DDBJ whole genome shotgun (WGS) entry which is preliminary data.</text>
</comment>
<dbReference type="SUPFAM" id="SSF74650">
    <property type="entry name" value="Galactose mutarotase-like"/>
    <property type="match status" value="1"/>
</dbReference>
<dbReference type="SUPFAM" id="SSF88688">
    <property type="entry name" value="Families 57/38 glycoside transferase middle domain"/>
    <property type="match status" value="1"/>
</dbReference>
<dbReference type="InterPro" id="IPR015341">
    <property type="entry name" value="Glyco_hydro_38_cen"/>
</dbReference>
<keyword evidence="7" id="KW-1185">Reference proteome</keyword>
<protein>
    <submittedName>
        <fullName evidence="6">Glycoside hydrolase family 38 C-terminal domain-containing protein</fullName>
    </submittedName>
</protein>
<dbReference type="Gene3D" id="2.70.98.30">
    <property type="entry name" value="Golgi alpha-mannosidase II, domain 4"/>
    <property type="match status" value="1"/>
</dbReference>
<dbReference type="PANTHER" id="PTHR46017">
    <property type="entry name" value="ALPHA-MANNOSIDASE 2C1"/>
    <property type="match status" value="1"/>
</dbReference>
<dbReference type="SMART" id="SM00872">
    <property type="entry name" value="Alpha-mann_mid"/>
    <property type="match status" value="1"/>
</dbReference>
<name>A0ABD4Z659_9CREN</name>
<sequence length="860" mass="99058">MVLNKRYVVFLLGYAHIDSEWLWSINETVNLCKSTFAKVLNLMEQHPILTFAQGGILCCELLEEEYPSIIQRVREAVKRNQFEFSASFLEFDVYMLSGESILRHLLYGAKYLDKLGIGSDVLFLPDSFGFPNTLPKLLKGFGIKYFVTYKLNWNDTNEFPYHVFRWGEGVDEVVAYLTPGSYNDNLSSVKRILWNMLIQMRKQNIPAILQFYGRGDHGGGPDEVELVNIGTWIRKYHPVIAFIPSTMSEFFKFVEKTYGDALPPFSGELYLEFHRGVYTTGALAKKLNRINENLVIDVEKIYSLLKTIFKEKYPKNELNRIWKMILLNQGHDALSATVPEEVYETIIQRGYEAFRSLLNLLRQGLGTIAAKERGKYVIFNPNSWHVSIYKVVKGECVNGYCQRLESGDNLIYLKNLPPLGFKIFNTLGEKPSDSVSVTENGKYYILENMFLKVVVDKDTGWVMDIHDKRYNHKVLSGPIRLRILWDYPLTLRGKTAFAAMFDAWEAFYLDGLNKFFYKDLKAYSHRISAKGPMYASITFEFKHRHLLFGSSHFSLSIGVYAEKPFVEIRFKGKWKALHKFLKLMIPVGVSVSEAVFEMPYGVIRRRDSCRSENPMDRAKYEVPGQRWVDISDGRYGVAVVNDSKYGFSWCNGVLGVSLLRSPLQPIKRFIIKSMEMHPEIEKRFKDISFQIMSKSKQYAIQLGLLLITSILKLVNMIRLRPIDHGYHTATIWIYPHQGDYVEGRVANLASELNTRYVLVRGNVEGVEKSFSLLSVEPSDKVHVTAVKLCEYDDNCLVLRLFNASHMKIVAKLKFNVNVTKVYRATHQEKPVCELPISHENMVSVFMEPFAVETILAKLEM</sequence>
<evidence type="ECO:0000259" key="5">
    <source>
        <dbReference type="SMART" id="SM00872"/>
    </source>
</evidence>
<dbReference type="InterPro" id="IPR011682">
    <property type="entry name" value="Glyco_hydro_38_C"/>
</dbReference>
<comment type="similarity">
    <text evidence="1">Belongs to the glycosyl hydrolase 38 family.</text>
</comment>
<dbReference type="Gene3D" id="1.20.1270.50">
    <property type="entry name" value="Glycoside hydrolase family 38, central domain"/>
    <property type="match status" value="1"/>
</dbReference>
<keyword evidence="3 6" id="KW-0378">Hydrolase</keyword>
<dbReference type="InterPro" id="IPR027291">
    <property type="entry name" value="Glyco_hydro_38_N_sf"/>
</dbReference>
<evidence type="ECO:0000313" key="7">
    <source>
        <dbReference type="Proteomes" id="UP001529235"/>
    </source>
</evidence>
<dbReference type="Gene3D" id="3.20.110.10">
    <property type="entry name" value="Glycoside hydrolase 38, N terminal domain"/>
    <property type="match status" value="1"/>
</dbReference>
<dbReference type="CDD" id="cd10789">
    <property type="entry name" value="GH38N_AMII_ER_cytosolic"/>
    <property type="match status" value="1"/>
</dbReference>
<dbReference type="Pfam" id="PF07748">
    <property type="entry name" value="Glyco_hydro_38C"/>
    <property type="match status" value="1"/>
</dbReference>
<dbReference type="InterPro" id="IPR011013">
    <property type="entry name" value="Gal_mutarotase_sf_dom"/>
</dbReference>
<feature type="domain" description="Glycoside hydrolase family 38 central" evidence="5">
    <location>
        <begin position="272"/>
        <end position="350"/>
    </location>
</feature>
<dbReference type="PANTHER" id="PTHR46017:SF1">
    <property type="entry name" value="ALPHA-MANNOSIDASE 2C1"/>
    <property type="match status" value="1"/>
</dbReference>
<evidence type="ECO:0000256" key="4">
    <source>
        <dbReference type="ARBA" id="ARBA00023295"/>
    </source>
</evidence>
<evidence type="ECO:0000256" key="3">
    <source>
        <dbReference type="ARBA" id="ARBA00022801"/>
    </source>
</evidence>
<reference evidence="6 7" key="1">
    <citation type="submission" date="2023-05" db="EMBL/GenBank/DDBJ databases">
        <title>A new hyperthermophilic archaea 'Ignisphaera cupida' sp. nov. and description of the family 'Ignisphaeraceae' fam. nov.</title>
        <authorList>
            <person name="Podosokorskaya O.A."/>
            <person name="Elcheninov A.G."/>
            <person name="Klukina A."/>
            <person name="Merkel A.Y."/>
        </authorList>
    </citation>
    <scope>NUCLEOTIDE SEQUENCE [LARGE SCALE GENOMIC DNA]</scope>
    <source>
        <strain evidence="6 7">4213-co</strain>
    </source>
</reference>
<keyword evidence="4" id="KW-0326">Glycosidase</keyword>
<accession>A0ABD4Z659</accession>